<dbReference type="PANTHER" id="PTHR33055:SF3">
    <property type="entry name" value="PUTATIVE TRANSPOSASE FOR IS117-RELATED"/>
    <property type="match status" value="1"/>
</dbReference>
<dbReference type="RefSeq" id="WP_232764173.1">
    <property type="nucleotide sequence ID" value="NZ_FUZC01000007.1"/>
</dbReference>
<protein>
    <recommendedName>
        <fullName evidence="1">Transposase IS116/IS110/IS902 C-terminal domain-containing protein</fullName>
    </recommendedName>
</protein>
<organism evidence="2 3">
    <name type="scientific">Salegentibacter salinarum</name>
    <dbReference type="NCBI Taxonomy" id="447422"/>
    <lineage>
        <taxon>Bacteria</taxon>
        <taxon>Pseudomonadati</taxon>
        <taxon>Bacteroidota</taxon>
        <taxon>Flavobacteriia</taxon>
        <taxon>Flavobacteriales</taxon>
        <taxon>Flavobacteriaceae</taxon>
        <taxon>Salegentibacter</taxon>
    </lineage>
</organism>
<evidence type="ECO:0000259" key="1">
    <source>
        <dbReference type="Pfam" id="PF02371"/>
    </source>
</evidence>
<gene>
    <name evidence="2" type="ORF">APR41_10385</name>
</gene>
<evidence type="ECO:0000313" key="2">
    <source>
        <dbReference type="EMBL" id="PKD16188.1"/>
    </source>
</evidence>
<evidence type="ECO:0000313" key="3">
    <source>
        <dbReference type="Proteomes" id="UP000232673"/>
    </source>
</evidence>
<dbReference type="GO" id="GO:0004803">
    <property type="term" value="F:transposase activity"/>
    <property type="evidence" value="ECO:0007669"/>
    <property type="project" value="InterPro"/>
</dbReference>
<proteinExistence type="predicted"/>
<reference evidence="2 3" key="1">
    <citation type="submission" date="2015-10" db="EMBL/GenBank/DDBJ databases">
        <title>Draft genome sequence of Salegentibacter salinarum KCTC 12975.</title>
        <authorList>
            <person name="Lin W."/>
            <person name="Zheng Q."/>
        </authorList>
    </citation>
    <scope>NUCLEOTIDE SEQUENCE [LARGE SCALE GENOMIC DNA]</scope>
    <source>
        <strain evidence="2 3">KCTC 12975</strain>
    </source>
</reference>
<feature type="domain" description="Transposase IS116/IS110/IS902 C-terminal" evidence="1">
    <location>
        <begin position="2"/>
        <end position="43"/>
    </location>
</feature>
<dbReference type="Pfam" id="PF02371">
    <property type="entry name" value="Transposase_20"/>
    <property type="match status" value="1"/>
</dbReference>
<dbReference type="PANTHER" id="PTHR33055">
    <property type="entry name" value="TRANSPOSASE FOR INSERTION SEQUENCE ELEMENT IS1111A"/>
    <property type="match status" value="1"/>
</dbReference>
<dbReference type="AlphaFoldDB" id="A0A2N0TNC1"/>
<sequence>MHQSGASNKAMGINPRSNRLIRSYFVEAAWQAIRTDSVIKAYYPTHLEKEDKKNIVKIAHKLISRTLEVIKQKLPM</sequence>
<comment type="caution">
    <text evidence="2">The sequence shown here is derived from an EMBL/GenBank/DDBJ whole genome shotgun (WGS) entry which is preliminary data.</text>
</comment>
<dbReference type="Proteomes" id="UP000232673">
    <property type="component" value="Unassembled WGS sequence"/>
</dbReference>
<dbReference type="GO" id="GO:0006313">
    <property type="term" value="P:DNA transposition"/>
    <property type="evidence" value="ECO:0007669"/>
    <property type="project" value="InterPro"/>
</dbReference>
<dbReference type="InterPro" id="IPR047650">
    <property type="entry name" value="Transpos_IS110"/>
</dbReference>
<dbReference type="EMBL" id="LKTS01000047">
    <property type="protein sequence ID" value="PKD16188.1"/>
    <property type="molecule type" value="Genomic_DNA"/>
</dbReference>
<name>A0A2N0TNC1_9FLAO</name>
<keyword evidence="3" id="KW-1185">Reference proteome</keyword>
<accession>A0A2N0TNC1</accession>
<dbReference type="GO" id="GO:0003677">
    <property type="term" value="F:DNA binding"/>
    <property type="evidence" value="ECO:0007669"/>
    <property type="project" value="InterPro"/>
</dbReference>
<dbReference type="InterPro" id="IPR003346">
    <property type="entry name" value="Transposase_20"/>
</dbReference>